<evidence type="ECO:0000256" key="1">
    <source>
        <dbReference type="ARBA" id="ARBA00022741"/>
    </source>
</evidence>
<dbReference type="PANTHER" id="PTHR24221">
    <property type="entry name" value="ATP-BINDING CASSETTE SUB-FAMILY B"/>
    <property type="match status" value="1"/>
</dbReference>
<reference evidence="5 6" key="1">
    <citation type="journal article" date="2019" name="Nat. Ecol. Evol.">
        <title>Megaphylogeny resolves global patterns of mushroom evolution.</title>
        <authorList>
            <person name="Varga T."/>
            <person name="Krizsan K."/>
            <person name="Foldi C."/>
            <person name="Dima B."/>
            <person name="Sanchez-Garcia M."/>
            <person name="Sanchez-Ramirez S."/>
            <person name="Szollosi G.J."/>
            <person name="Szarkandi J.G."/>
            <person name="Papp V."/>
            <person name="Albert L."/>
            <person name="Andreopoulos W."/>
            <person name="Angelini C."/>
            <person name="Antonin V."/>
            <person name="Barry K.W."/>
            <person name="Bougher N.L."/>
            <person name="Buchanan P."/>
            <person name="Buyck B."/>
            <person name="Bense V."/>
            <person name="Catcheside P."/>
            <person name="Chovatia M."/>
            <person name="Cooper J."/>
            <person name="Damon W."/>
            <person name="Desjardin D."/>
            <person name="Finy P."/>
            <person name="Geml J."/>
            <person name="Haridas S."/>
            <person name="Hughes K."/>
            <person name="Justo A."/>
            <person name="Karasinski D."/>
            <person name="Kautmanova I."/>
            <person name="Kiss B."/>
            <person name="Kocsube S."/>
            <person name="Kotiranta H."/>
            <person name="LaButti K.M."/>
            <person name="Lechner B.E."/>
            <person name="Liimatainen K."/>
            <person name="Lipzen A."/>
            <person name="Lukacs Z."/>
            <person name="Mihaltcheva S."/>
            <person name="Morgado L.N."/>
            <person name="Niskanen T."/>
            <person name="Noordeloos M.E."/>
            <person name="Ohm R.A."/>
            <person name="Ortiz-Santana B."/>
            <person name="Ovrebo C."/>
            <person name="Racz N."/>
            <person name="Riley R."/>
            <person name="Savchenko A."/>
            <person name="Shiryaev A."/>
            <person name="Soop K."/>
            <person name="Spirin V."/>
            <person name="Szebenyi C."/>
            <person name="Tomsovsky M."/>
            <person name="Tulloss R.E."/>
            <person name="Uehling J."/>
            <person name="Grigoriev I.V."/>
            <person name="Vagvolgyi C."/>
            <person name="Papp T."/>
            <person name="Martin F.M."/>
            <person name="Miettinen O."/>
            <person name="Hibbett D.S."/>
            <person name="Nagy L.G."/>
        </authorList>
    </citation>
    <scope>NUCLEOTIDE SEQUENCE [LARGE SCALE GENOMIC DNA]</scope>
    <source>
        <strain evidence="5 6">CBS 166.37</strain>
    </source>
</reference>
<dbReference type="AlphaFoldDB" id="A0A5C3LM06"/>
<dbReference type="InterPro" id="IPR003593">
    <property type="entry name" value="AAA+_ATPase"/>
</dbReference>
<gene>
    <name evidence="5" type="ORF">BDQ12DRAFT_657502</name>
</gene>
<organism evidence="5 6">
    <name type="scientific">Crucibulum laeve</name>
    <dbReference type="NCBI Taxonomy" id="68775"/>
    <lineage>
        <taxon>Eukaryota</taxon>
        <taxon>Fungi</taxon>
        <taxon>Dikarya</taxon>
        <taxon>Basidiomycota</taxon>
        <taxon>Agaricomycotina</taxon>
        <taxon>Agaricomycetes</taxon>
        <taxon>Agaricomycetidae</taxon>
        <taxon>Agaricales</taxon>
        <taxon>Agaricineae</taxon>
        <taxon>Nidulariaceae</taxon>
        <taxon>Crucibulum</taxon>
    </lineage>
</organism>
<dbReference type="GO" id="GO:0016887">
    <property type="term" value="F:ATP hydrolysis activity"/>
    <property type="evidence" value="ECO:0007669"/>
    <property type="project" value="InterPro"/>
</dbReference>
<protein>
    <submittedName>
        <fullName evidence="5">P-loop containing nucleoside triphosphate hydrolase protein</fullName>
    </submittedName>
</protein>
<keyword evidence="2" id="KW-0067">ATP-binding</keyword>
<dbReference type="Gene3D" id="3.40.50.300">
    <property type="entry name" value="P-loop containing nucleotide triphosphate hydrolases"/>
    <property type="match status" value="1"/>
</dbReference>
<comment type="similarity">
    <text evidence="3">Belongs to the ABC transporter superfamily. ABCB family. Heavy Metal importer (TC 3.A.1.210) subfamily.</text>
</comment>
<dbReference type="PANTHER" id="PTHR24221:SF654">
    <property type="entry name" value="ATP-BINDING CASSETTE SUB-FAMILY B MEMBER 6"/>
    <property type="match status" value="1"/>
</dbReference>
<evidence type="ECO:0000256" key="2">
    <source>
        <dbReference type="ARBA" id="ARBA00022840"/>
    </source>
</evidence>
<dbReference type="InterPro" id="IPR027417">
    <property type="entry name" value="P-loop_NTPase"/>
</dbReference>
<name>A0A5C3LM06_9AGAR</name>
<keyword evidence="6" id="KW-1185">Reference proteome</keyword>
<dbReference type="GO" id="GO:0042626">
    <property type="term" value="F:ATPase-coupled transmembrane transporter activity"/>
    <property type="evidence" value="ECO:0007669"/>
    <property type="project" value="TreeGrafter"/>
</dbReference>
<keyword evidence="5" id="KW-0378">Hydrolase</keyword>
<dbReference type="GO" id="GO:0005524">
    <property type="term" value="F:ATP binding"/>
    <property type="evidence" value="ECO:0007669"/>
    <property type="project" value="UniProtKB-KW"/>
</dbReference>
<evidence type="ECO:0000313" key="5">
    <source>
        <dbReference type="EMBL" id="TFK33870.1"/>
    </source>
</evidence>
<evidence type="ECO:0000259" key="4">
    <source>
        <dbReference type="PROSITE" id="PS50893"/>
    </source>
</evidence>
<dbReference type="PROSITE" id="PS50893">
    <property type="entry name" value="ABC_TRANSPORTER_2"/>
    <property type="match status" value="1"/>
</dbReference>
<dbReference type="InterPro" id="IPR039421">
    <property type="entry name" value="Type_1_exporter"/>
</dbReference>
<feature type="domain" description="ABC transporter" evidence="4">
    <location>
        <begin position="209"/>
        <end position="478"/>
    </location>
</feature>
<sequence>MKLACQEMAFGTISRLLSAGGPLFALTCVAKPIASMLSTRSLWDSAFIAVENNLNYLRMRGLRKLTEDEYKQDVLTGNLGEHIVSEYIKAYQKVGDLSDEHPLYQYSIRSSPSRDIVVQVLGDLPMIYCALNAAMNPSKFSLASIAILQQSASHISYSFSDLLESTTSFRKSINTIKNMYAKNEIPNVVHEGQLSYPHKDFDCAKGMALELRDVSFAYPGSKLTSNALNNVSISIAPGELVVIVGANGSGKSTIVKLLSRLYEPIFGEFLIDGTPADSYRISDLRQATAILSQDNLLYPLSLAENIGLGYSERFSDEELISIAAEKGGASHLLSKLSEGLQTVLDPLTYVYQRNIDDKPDHPLHEEKKMMEKKVDLSGGEKQRISAARTFMRFCSGKVKFVAVDEPSSALDPEGELQLFEKLIEAREGKTMVFVTHRFGHLTKYADKIICMKDGSIVENGSHDELMKLGGEYAKLYGIQASAFASSIIS</sequence>
<feature type="non-terminal residue" evidence="5">
    <location>
        <position position="1"/>
    </location>
</feature>
<dbReference type="SMART" id="SM00382">
    <property type="entry name" value="AAA"/>
    <property type="match status" value="1"/>
</dbReference>
<dbReference type="Proteomes" id="UP000308652">
    <property type="component" value="Unassembled WGS sequence"/>
</dbReference>
<dbReference type="SUPFAM" id="SSF52540">
    <property type="entry name" value="P-loop containing nucleoside triphosphate hydrolases"/>
    <property type="match status" value="1"/>
</dbReference>
<dbReference type="EMBL" id="ML213640">
    <property type="protein sequence ID" value="TFK33870.1"/>
    <property type="molecule type" value="Genomic_DNA"/>
</dbReference>
<evidence type="ECO:0000313" key="6">
    <source>
        <dbReference type="Proteomes" id="UP000308652"/>
    </source>
</evidence>
<accession>A0A5C3LM06</accession>
<evidence type="ECO:0000256" key="3">
    <source>
        <dbReference type="ARBA" id="ARBA00024363"/>
    </source>
</evidence>
<dbReference type="InterPro" id="IPR003439">
    <property type="entry name" value="ABC_transporter-like_ATP-bd"/>
</dbReference>
<dbReference type="STRING" id="68775.A0A5C3LM06"/>
<keyword evidence="1" id="KW-0547">Nucleotide-binding</keyword>
<dbReference type="Pfam" id="PF00005">
    <property type="entry name" value="ABC_tran"/>
    <property type="match status" value="1"/>
</dbReference>
<dbReference type="OrthoDB" id="6500128at2759"/>
<proteinExistence type="inferred from homology"/>